<evidence type="ECO:0000313" key="2">
    <source>
        <dbReference type="EMBL" id="ETS75308.1"/>
    </source>
</evidence>
<comment type="similarity">
    <text evidence="1">Belongs to the GMC oxidoreductase family.</text>
</comment>
<keyword evidence="3" id="KW-1185">Reference proteome</keyword>
<dbReference type="OrthoDB" id="269227at2759"/>
<dbReference type="Gene3D" id="3.50.50.60">
    <property type="entry name" value="FAD/NAD(P)-binding domain"/>
    <property type="match status" value="1"/>
</dbReference>
<dbReference type="InterPro" id="IPR036188">
    <property type="entry name" value="FAD/NAD-bd_sf"/>
</dbReference>
<dbReference type="PANTHER" id="PTHR11552:SF138">
    <property type="entry name" value="DEHYDROGENASE PKFF-RELATED"/>
    <property type="match status" value="1"/>
</dbReference>
<evidence type="ECO:0000313" key="3">
    <source>
        <dbReference type="Proteomes" id="UP000030651"/>
    </source>
</evidence>
<dbReference type="InterPro" id="IPR012132">
    <property type="entry name" value="GMC_OxRdtase"/>
</dbReference>
<sequence length="77" mass="8102">MVSGVGPAPTLEGLNISVIADRPGVGKNLSDHAMFGPSYRVKVATLVSELANPMPLLDNYFRNAKGPLTSQGVDFMA</sequence>
<dbReference type="GO" id="GO:0016491">
    <property type="term" value="F:oxidoreductase activity"/>
    <property type="evidence" value="ECO:0007669"/>
    <property type="project" value="TreeGrafter"/>
</dbReference>
<dbReference type="HOGENOM" id="CLU_2638849_0_0_1"/>
<name>W3WN74_PESFW</name>
<dbReference type="GO" id="GO:0050660">
    <property type="term" value="F:flavin adenine dinucleotide binding"/>
    <property type="evidence" value="ECO:0007669"/>
    <property type="project" value="InterPro"/>
</dbReference>
<reference evidence="3" key="1">
    <citation type="journal article" date="2015" name="BMC Genomics">
        <title>Genomic and transcriptomic analysis of the endophytic fungus Pestalotiopsis fici reveals its lifestyle and high potential for synthesis of natural products.</title>
        <authorList>
            <person name="Wang X."/>
            <person name="Zhang X."/>
            <person name="Liu L."/>
            <person name="Xiang M."/>
            <person name="Wang W."/>
            <person name="Sun X."/>
            <person name="Che Y."/>
            <person name="Guo L."/>
            <person name="Liu G."/>
            <person name="Guo L."/>
            <person name="Wang C."/>
            <person name="Yin W.B."/>
            <person name="Stadler M."/>
            <person name="Zhang X."/>
            <person name="Liu X."/>
        </authorList>
    </citation>
    <scope>NUCLEOTIDE SEQUENCE [LARGE SCALE GENOMIC DNA]</scope>
    <source>
        <strain evidence="3">W106-1 / CGMCC3.15140</strain>
    </source>
</reference>
<evidence type="ECO:0000256" key="1">
    <source>
        <dbReference type="ARBA" id="ARBA00010790"/>
    </source>
</evidence>
<proteinExistence type="inferred from homology"/>
<organism evidence="2 3">
    <name type="scientific">Pestalotiopsis fici (strain W106-1 / CGMCC3.15140)</name>
    <dbReference type="NCBI Taxonomy" id="1229662"/>
    <lineage>
        <taxon>Eukaryota</taxon>
        <taxon>Fungi</taxon>
        <taxon>Dikarya</taxon>
        <taxon>Ascomycota</taxon>
        <taxon>Pezizomycotina</taxon>
        <taxon>Sordariomycetes</taxon>
        <taxon>Xylariomycetidae</taxon>
        <taxon>Amphisphaeriales</taxon>
        <taxon>Sporocadaceae</taxon>
        <taxon>Pestalotiopsis</taxon>
    </lineage>
</organism>
<protein>
    <submittedName>
        <fullName evidence="2">Uncharacterized protein</fullName>
    </submittedName>
</protein>
<gene>
    <name evidence="2" type="ORF">PFICI_12252</name>
</gene>
<accession>W3WN74</accession>
<dbReference type="SUPFAM" id="SSF51905">
    <property type="entry name" value="FAD/NAD(P)-binding domain"/>
    <property type="match status" value="1"/>
</dbReference>
<dbReference type="KEGG" id="pfy:PFICI_12252"/>
<dbReference type="RefSeq" id="XP_007839024.1">
    <property type="nucleotide sequence ID" value="XM_007840833.1"/>
</dbReference>
<dbReference type="PANTHER" id="PTHR11552">
    <property type="entry name" value="GLUCOSE-METHANOL-CHOLINE GMC OXIDOREDUCTASE"/>
    <property type="match status" value="1"/>
</dbReference>
<dbReference type="Gene3D" id="3.30.560.10">
    <property type="entry name" value="Glucose Oxidase, domain 3"/>
    <property type="match status" value="1"/>
</dbReference>
<dbReference type="EMBL" id="KI912118">
    <property type="protein sequence ID" value="ETS75308.1"/>
    <property type="molecule type" value="Genomic_DNA"/>
</dbReference>
<dbReference type="GeneID" id="19277265"/>
<dbReference type="Proteomes" id="UP000030651">
    <property type="component" value="Unassembled WGS sequence"/>
</dbReference>
<dbReference type="InParanoid" id="W3WN74"/>
<dbReference type="AlphaFoldDB" id="W3WN74"/>
<dbReference type="GO" id="GO:0044550">
    <property type="term" value="P:secondary metabolite biosynthetic process"/>
    <property type="evidence" value="ECO:0007669"/>
    <property type="project" value="TreeGrafter"/>
</dbReference>